<reference evidence="1" key="1">
    <citation type="journal article" date="2021" name="PeerJ">
        <title>Extensive microbial diversity within the chicken gut microbiome revealed by metagenomics and culture.</title>
        <authorList>
            <person name="Gilroy R."/>
            <person name="Ravi A."/>
            <person name="Getino M."/>
            <person name="Pursley I."/>
            <person name="Horton D.L."/>
            <person name="Alikhan N.F."/>
            <person name="Baker D."/>
            <person name="Gharbi K."/>
            <person name="Hall N."/>
            <person name="Watson M."/>
            <person name="Adriaenssens E.M."/>
            <person name="Foster-Nyarko E."/>
            <person name="Jarju S."/>
            <person name="Secka A."/>
            <person name="Antonio M."/>
            <person name="Oren A."/>
            <person name="Chaudhuri R.R."/>
            <person name="La Ragione R."/>
            <person name="Hildebrand F."/>
            <person name="Pallen M.J."/>
        </authorList>
    </citation>
    <scope>NUCLEOTIDE SEQUENCE</scope>
    <source>
        <strain evidence="1">ChiSxjej5B17-1746</strain>
    </source>
</reference>
<gene>
    <name evidence="1" type="ORF">H9874_00295</name>
</gene>
<protein>
    <submittedName>
        <fullName evidence="1">RNA helicase</fullName>
    </submittedName>
</protein>
<sequence length="123" mass="13497">MSEVWVSYPELAETLGDTGASLLCAAVGGASMFVPRAPVQGSYLTALLGPERMGRLCAAFGGLRIVVPNRRREPYKDRIIRMLDAGKSPGTIALELGVTERYVRIVAQQAKKQPKPQEQLRLW</sequence>
<keyword evidence="1" id="KW-0547">Nucleotide-binding</keyword>
<comment type="caution">
    <text evidence="1">The sequence shown here is derived from an EMBL/GenBank/DDBJ whole genome shotgun (WGS) entry which is preliminary data.</text>
</comment>
<keyword evidence="1" id="KW-0378">Hydrolase</keyword>
<dbReference type="Proteomes" id="UP000824264">
    <property type="component" value="Unassembled WGS sequence"/>
</dbReference>
<reference evidence="1" key="2">
    <citation type="submission" date="2021-04" db="EMBL/GenBank/DDBJ databases">
        <authorList>
            <person name="Gilroy R."/>
        </authorList>
    </citation>
    <scope>NUCLEOTIDE SEQUENCE</scope>
    <source>
        <strain evidence="1">ChiSxjej5B17-1746</strain>
    </source>
</reference>
<name>A0A9D1QYG3_9BACT</name>
<dbReference type="GO" id="GO:0004386">
    <property type="term" value="F:helicase activity"/>
    <property type="evidence" value="ECO:0007669"/>
    <property type="project" value="UniProtKB-KW"/>
</dbReference>
<keyword evidence="1" id="KW-0347">Helicase</keyword>
<evidence type="ECO:0000313" key="2">
    <source>
        <dbReference type="Proteomes" id="UP000824264"/>
    </source>
</evidence>
<accession>A0A9D1QYG3</accession>
<dbReference type="AlphaFoldDB" id="A0A9D1QYG3"/>
<organism evidence="1 2">
    <name type="scientific">Candidatus Bilophila faecipullorum</name>
    <dbReference type="NCBI Taxonomy" id="2838482"/>
    <lineage>
        <taxon>Bacteria</taxon>
        <taxon>Pseudomonadati</taxon>
        <taxon>Thermodesulfobacteriota</taxon>
        <taxon>Desulfovibrionia</taxon>
        <taxon>Desulfovibrionales</taxon>
        <taxon>Desulfovibrionaceae</taxon>
        <taxon>Bilophila</taxon>
    </lineage>
</organism>
<dbReference type="EMBL" id="DXGI01000011">
    <property type="protein sequence ID" value="HIW77574.1"/>
    <property type="molecule type" value="Genomic_DNA"/>
</dbReference>
<keyword evidence="1" id="KW-0067">ATP-binding</keyword>
<evidence type="ECO:0000313" key="1">
    <source>
        <dbReference type="EMBL" id="HIW77574.1"/>
    </source>
</evidence>
<proteinExistence type="predicted"/>